<proteinExistence type="predicted"/>
<keyword evidence="4" id="KW-1185">Reference proteome</keyword>
<evidence type="ECO:0000313" key="4">
    <source>
        <dbReference type="Proteomes" id="UP000308199"/>
    </source>
</evidence>
<feature type="compositionally biased region" description="Polar residues" evidence="2">
    <location>
        <begin position="347"/>
        <end position="361"/>
    </location>
</feature>
<evidence type="ECO:0000256" key="2">
    <source>
        <dbReference type="SAM" id="MobiDB-lite"/>
    </source>
</evidence>
<evidence type="ECO:0000313" key="3">
    <source>
        <dbReference type="EMBL" id="THH03413.1"/>
    </source>
</evidence>
<feature type="coiled-coil region" evidence="1">
    <location>
        <begin position="476"/>
        <end position="599"/>
    </location>
</feature>
<keyword evidence="1" id="KW-0175">Coiled coil</keyword>
<dbReference type="EMBL" id="SGPK01000457">
    <property type="protein sequence ID" value="THH03413.1"/>
    <property type="molecule type" value="Genomic_DNA"/>
</dbReference>
<evidence type="ECO:0000256" key="1">
    <source>
        <dbReference type="SAM" id="Coils"/>
    </source>
</evidence>
<gene>
    <name evidence="3" type="ORF">EW145_g6273</name>
</gene>
<feature type="region of interest" description="Disordered" evidence="2">
    <location>
        <begin position="132"/>
        <end position="158"/>
    </location>
</feature>
<accession>A0A4V3XBV9</accession>
<feature type="compositionally biased region" description="Low complexity" evidence="2">
    <location>
        <begin position="316"/>
        <end position="328"/>
    </location>
</feature>
<dbReference type="PANTHER" id="PTHR23159:SF31">
    <property type="entry name" value="CENTROSOME-ASSOCIATED PROTEIN CEP250 ISOFORM X1"/>
    <property type="match status" value="1"/>
</dbReference>
<feature type="region of interest" description="Disordered" evidence="2">
    <location>
        <begin position="305"/>
        <end position="368"/>
    </location>
</feature>
<feature type="coiled-coil region" evidence="1">
    <location>
        <begin position="164"/>
        <end position="216"/>
    </location>
</feature>
<organism evidence="3 4">
    <name type="scientific">Phellinidium pouzarii</name>
    <dbReference type="NCBI Taxonomy" id="167371"/>
    <lineage>
        <taxon>Eukaryota</taxon>
        <taxon>Fungi</taxon>
        <taxon>Dikarya</taxon>
        <taxon>Basidiomycota</taxon>
        <taxon>Agaricomycotina</taxon>
        <taxon>Agaricomycetes</taxon>
        <taxon>Hymenochaetales</taxon>
        <taxon>Hymenochaetaceae</taxon>
        <taxon>Phellinidium</taxon>
    </lineage>
</organism>
<reference evidence="3 4" key="1">
    <citation type="submission" date="2019-02" db="EMBL/GenBank/DDBJ databases">
        <title>Genome sequencing of the rare red list fungi Phellinidium pouzarii.</title>
        <authorList>
            <person name="Buettner E."/>
            <person name="Kellner H."/>
        </authorList>
    </citation>
    <scope>NUCLEOTIDE SEQUENCE [LARGE SCALE GENOMIC DNA]</scope>
    <source>
        <strain evidence="3 4">DSM 108285</strain>
    </source>
</reference>
<comment type="caution">
    <text evidence="3">The sequence shown here is derived from an EMBL/GenBank/DDBJ whole genome shotgun (WGS) entry which is preliminary data.</text>
</comment>
<feature type="coiled-coil region" evidence="1">
    <location>
        <begin position="399"/>
        <end position="426"/>
    </location>
</feature>
<sequence>MVSQLKTQAHSRKPCHSYAECVVTAVSDICKRTQRDSIHLKTLTTQVQKNAEAQQDQLGPYWKAWVKSACDDLTTRTLFDSASPRGHVALTPEGKRRIAKMLHSIPENHEHSSYCKENAGWLKLVRELPKSGSKHAKKSSARLQSTNENGTSHSGKKALPRMTKAELLVEVEELRSALEQLSYERDTLENEKSQEVKRLIELLEAQDDELLEMRDELFLQKEAEVELGDITMVDDEIVIAFDETHSPPSYVLYPVDATDADHLIFRESDNNNNIERFPETKDNSRKLLKPPVAISLMHTQSGSFISSISKQPTPLPSESGSEPSSPMPVDDYLDAELGPFDPDCTYVDSSGETSLDPQETNGSDKSRAGLQVYTLLSTPPPPLKRTDGSSWGEIDLERRRRIEELVEERNEARRELQIKVASLKKRDDDVLFLKAQIIRHSSENKKFEEVLTSLLESVWSPKKDILSHHANELLITNEQLQEREKEISEVRAMEEEASTKLREAKLESEKTKATSASLASQLRSVAEALEESNADRETLRAKLSEALDETHSVKSEIRDRIEQTEAEAVSLREGIRISNDQAAKLRLETEAALARFEKEQRDRLRLELEVSAAQMAHAAYKKDTENNILGLQEDIDKTTTMLKERKKEIEVVRANERMLHEDLLSSMEQVEGLSTQLESADARFSNLQKLFDTKEAELLISRNELERARQQGFVLQEFVATLQTQLNAIDVEKGKLREMLKDAEERAENLDEYCRGMIKRQREQCEDMERHMNKKRKRTPFDSQSYLVHASVVAPAVTAAPVLAADDDSAMSH</sequence>
<name>A0A4V3XBV9_9AGAM</name>
<dbReference type="AlphaFoldDB" id="A0A4V3XBV9"/>
<dbReference type="Proteomes" id="UP000308199">
    <property type="component" value="Unassembled WGS sequence"/>
</dbReference>
<feature type="coiled-coil region" evidence="1">
    <location>
        <begin position="691"/>
        <end position="778"/>
    </location>
</feature>
<dbReference type="OrthoDB" id="3271002at2759"/>
<protein>
    <submittedName>
        <fullName evidence="3">Uncharacterized protein</fullName>
    </submittedName>
</protein>
<feature type="compositionally biased region" description="Polar residues" evidence="2">
    <location>
        <begin position="142"/>
        <end position="153"/>
    </location>
</feature>
<dbReference type="PANTHER" id="PTHR23159">
    <property type="entry name" value="CENTROSOMAL PROTEIN 2"/>
    <property type="match status" value="1"/>
</dbReference>